<dbReference type="InParanoid" id="E3MHV0"/>
<dbReference type="HOGENOM" id="CLU_2322606_0_0_1"/>
<proteinExistence type="predicted"/>
<name>E3MHV0_CAERE</name>
<organism evidence="2">
    <name type="scientific">Caenorhabditis remanei</name>
    <name type="common">Caenorhabditis vulgaris</name>
    <dbReference type="NCBI Taxonomy" id="31234"/>
    <lineage>
        <taxon>Eukaryota</taxon>
        <taxon>Metazoa</taxon>
        <taxon>Ecdysozoa</taxon>
        <taxon>Nematoda</taxon>
        <taxon>Chromadorea</taxon>
        <taxon>Rhabditida</taxon>
        <taxon>Rhabditina</taxon>
        <taxon>Rhabditomorpha</taxon>
        <taxon>Rhabditoidea</taxon>
        <taxon>Rhabditidae</taxon>
        <taxon>Peloderinae</taxon>
        <taxon>Caenorhabditis</taxon>
    </lineage>
</organism>
<dbReference type="EMBL" id="DS268446">
    <property type="protein sequence ID" value="EFP02179.1"/>
    <property type="molecule type" value="Genomic_DNA"/>
</dbReference>
<sequence length="99" mass="11303">MDAIALHYLNVKTTVDWSCNPPRPLDPDTRPTFYLPTEPNIAQISQLDHGGVLRTSSLNSACSRVRPPLLRILPVNPDHSIINLRLTTFLYETFLRSYR</sequence>
<reference evidence="1" key="1">
    <citation type="submission" date="2007-07" db="EMBL/GenBank/DDBJ databases">
        <title>PCAP assembly of the Caenorhabditis remanei genome.</title>
        <authorList>
            <consortium name="The Caenorhabditis remanei Sequencing Consortium"/>
            <person name="Wilson R.K."/>
        </authorList>
    </citation>
    <scope>NUCLEOTIDE SEQUENCE [LARGE SCALE GENOMIC DNA]</scope>
    <source>
        <strain evidence="1">PB4641</strain>
    </source>
</reference>
<dbReference type="AlphaFoldDB" id="E3MHV0"/>
<accession>E3MHV0</accession>
<evidence type="ECO:0000313" key="1">
    <source>
        <dbReference type="EMBL" id="EFP02179.1"/>
    </source>
</evidence>
<protein>
    <submittedName>
        <fullName evidence="1">Uncharacterized protein</fullName>
    </submittedName>
</protein>
<gene>
    <name evidence="1" type="ORF">CRE_24936</name>
</gene>
<keyword evidence="2" id="KW-1185">Reference proteome</keyword>
<dbReference type="Proteomes" id="UP000008281">
    <property type="component" value="Unassembled WGS sequence"/>
</dbReference>
<evidence type="ECO:0000313" key="2">
    <source>
        <dbReference type="Proteomes" id="UP000008281"/>
    </source>
</evidence>